<dbReference type="SMART" id="SM00345">
    <property type="entry name" value="HTH_GNTR"/>
    <property type="match status" value="1"/>
</dbReference>
<dbReference type="InterPro" id="IPR000524">
    <property type="entry name" value="Tscrpt_reg_HTH_GntR"/>
</dbReference>
<dbReference type="CDD" id="cd07377">
    <property type="entry name" value="WHTH_GntR"/>
    <property type="match status" value="1"/>
</dbReference>
<dbReference type="Proteomes" id="UP001652394">
    <property type="component" value="Unassembled WGS sequence"/>
</dbReference>
<proteinExistence type="predicted"/>
<dbReference type="PANTHER" id="PTHR38445">
    <property type="entry name" value="HTH-TYPE TRANSCRIPTIONAL REPRESSOR YTRA"/>
    <property type="match status" value="1"/>
</dbReference>
<evidence type="ECO:0000256" key="1">
    <source>
        <dbReference type="ARBA" id="ARBA00023015"/>
    </source>
</evidence>
<dbReference type="RefSeq" id="WP_059066844.1">
    <property type="nucleotide sequence ID" value="NZ_JAOQJX010000031.1"/>
</dbReference>
<protein>
    <submittedName>
        <fullName evidence="5">GntR family transcriptional regulator</fullName>
    </submittedName>
</protein>
<dbReference type="PANTHER" id="PTHR38445:SF12">
    <property type="entry name" value="GNTR-FAMILY TRANSCRIPTIONAL REGULATOR"/>
    <property type="match status" value="1"/>
</dbReference>
<keyword evidence="3" id="KW-0804">Transcription</keyword>
<dbReference type="Pfam" id="PF00392">
    <property type="entry name" value="GntR"/>
    <property type="match status" value="1"/>
</dbReference>
<dbReference type="PROSITE" id="PS50949">
    <property type="entry name" value="HTH_GNTR"/>
    <property type="match status" value="1"/>
</dbReference>
<evidence type="ECO:0000256" key="3">
    <source>
        <dbReference type="ARBA" id="ARBA00023163"/>
    </source>
</evidence>
<organism evidence="5 6">
    <name type="scientific">Faecalicatena acetigenes</name>
    <dbReference type="NCBI Taxonomy" id="2981790"/>
    <lineage>
        <taxon>Bacteria</taxon>
        <taxon>Bacillati</taxon>
        <taxon>Bacillota</taxon>
        <taxon>Clostridia</taxon>
        <taxon>Lachnospirales</taxon>
        <taxon>Lachnospiraceae</taxon>
        <taxon>Faecalicatena</taxon>
    </lineage>
</organism>
<dbReference type="InterPro" id="IPR036388">
    <property type="entry name" value="WH-like_DNA-bd_sf"/>
</dbReference>
<reference evidence="5 6" key="1">
    <citation type="journal article" date="2021" name="ISME Commun">
        <title>Automated analysis of genomic sequences facilitates high-throughput and comprehensive description of bacteria.</title>
        <authorList>
            <person name="Hitch T.C.A."/>
        </authorList>
    </citation>
    <scope>NUCLEOTIDE SEQUENCE [LARGE SCALE GENOMIC DNA]</scope>
    <source>
        <strain evidence="5 6">H2_18</strain>
    </source>
</reference>
<evidence type="ECO:0000313" key="5">
    <source>
        <dbReference type="EMBL" id="MCU6748704.1"/>
    </source>
</evidence>
<dbReference type="SUPFAM" id="SSF46785">
    <property type="entry name" value="Winged helix' DNA-binding domain"/>
    <property type="match status" value="1"/>
</dbReference>
<keyword evidence="6" id="KW-1185">Reference proteome</keyword>
<accession>A0ABT2TGA6</accession>
<dbReference type="InterPro" id="IPR036390">
    <property type="entry name" value="WH_DNA-bd_sf"/>
</dbReference>
<evidence type="ECO:0000256" key="2">
    <source>
        <dbReference type="ARBA" id="ARBA00023125"/>
    </source>
</evidence>
<evidence type="ECO:0000259" key="4">
    <source>
        <dbReference type="PROSITE" id="PS50949"/>
    </source>
</evidence>
<feature type="domain" description="HTH gntR-type" evidence="4">
    <location>
        <begin position="11"/>
        <end position="79"/>
    </location>
</feature>
<comment type="caution">
    <text evidence="5">The sequence shown here is derived from an EMBL/GenBank/DDBJ whole genome shotgun (WGS) entry which is preliminary data.</text>
</comment>
<sequence>MLIEIDFNSEEAIYIQLRNQIILGIATSKMQEGDSLPSVRQLADTVGINMHTVNKAYSVLKQEGFISLDKRRGAVIALNIDKLQALEEMKHQMQIILAKGRCKNISREEIHTLVDEIFDEYE</sequence>
<name>A0ABT2TGA6_9FIRM</name>
<keyword evidence="1" id="KW-0805">Transcription regulation</keyword>
<keyword evidence="2" id="KW-0238">DNA-binding</keyword>
<dbReference type="Gene3D" id="1.10.10.10">
    <property type="entry name" value="Winged helix-like DNA-binding domain superfamily/Winged helix DNA-binding domain"/>
    <property type="match status" value="1"/>
</dbReference>
<evidence type="ECO:0000313" key="6">
    <source>
        <dbReference type="Proteomes" id="UP001652394"/>
    </source>
</evidence>
<gene>
    <name evidence="5" type="ORF">OCV51_13740</name>
</gene>
<dbReference type="EMBL" id="JAOQJX010000031">
    <property type="protein sequence ID" value="MCU6748704.1"/>
    <property type="molecule type" value="Genomic_DNA"/>
</dbReference>